<proteinExistence type="inferred from homology"/>
<reference evidence="3 4" key="1">
    <citation type="submission" date="2016-04" db="EMBL/GenBank/DDBJ databases">
        <title>First whole genome shotgun sequence of the bacterium Enteractinococcus sp. strain UASWS1574.</title>
        <authorList>
            <person name="Crovadore J."/>
            <person name="Chablais R."/>
            <person name="Lefort F."/>
        </authorList>
    </citation>
    <scope>NUCLEOTIDE SEQUENCE [LARGE SCALE GENOMIC DNA]</scope>
    <source>
        <strain evidence="3 4">UASWS1574</strain>
    </source>
</reference>
<dbReference type="Pfam" id="PF04264">
    <property type="entry name" value="YceI"/>
    <property type="match status" value="1"/>
</dbReference>
<comment type="similarity">
    <text evidence="1">Belongs to the UPF0312 family.</text>
</comment>
<dbReference type="STRING" id="1837282.A6F49_11550"/>
<keyword evidence="4" id="KW-1185">Reference proteome</keyword>
<evidence type="ECO:0000259" key="2">
    <source>
        <dbReference type="SMART" id="SM00867"/>
    </source>
</evidence>
<dbReference type="AlphaFoldDB" id="A0A1B7LYU4"/>
<dbReference type="PANTHER" id="PTHR34406:SF1">
    <property type="entry name" value="PROTEIN YCEI"/>
    <property type="match status" value="1"/>
</dbReference>
<dbReference type="SUPFAM" id="SSF101874">
    <property type="entry name" value="YceI-like"/>
    <property type="match status" value="1"/>
</dbReference>
<dbReference type="RefSeq" id="WP_043058121.1">
    <property type="nucleotide sequence ID" value="NZ_LXEY01000019.1"/>
</dbReference>
<dbReference type="PANTHER" id="PTHR34406">
    <property type="entry name" value="PROTEIN YCEI"/>
    <property type="match status" value="1"/>
</dbReference>
<comment type="caution">
    <text evidence="3">The sequence shown here is derived from an EMBL/GenBank/DDBJ whole genome shotgun (WGS) entry which is preliminary data.</text>
</comment>
<dbReference type="SMART" id="SM00867">
    <property type="entry name" value="YceI"/>
    <property type="match status" value="1"/>
</dbReference>
<protein>
    <submittedName>
        <fullName evidence="3">Polyisoprenoid-binding protein</fullName>
    </submittedName>
</protein>
<dbReference type="InterPro" id="IPR036761">
    <property type="entry name" value="TTHA0802/YceI-like_sf"/>
</dbReference>
<evidence type="ECO:0000256" key="1">
    <source>
        <dbReference type="ARBA" id="ARBA00008812"/>
    </source>
</evidence>
<dbReference type="EMBL" id="LXEY01000019">
    <property type="protein sequence ID" value="OAV60579.1"/>
    <property type="molecule type" value="Genomic_DNA"/>
</dbReference>
<dbReference type="Proteomes" id="UP000078292">
    <property type="component" value="Unassembled WGS sequence"/>
</dbReference>
<sequence length="180" mass="19758">MTTLTPGKWTLDASHSEAMFSVRHAGISRVRGTFEDFNGSATLTENLNGSVINAEVQAASVNTRNEGRDEHLRSADFFDAENHPVLKFESLEVTDFDGEDFKLHGNLTVRGVTKEVEFKGEFGGQTVDAFGATRAGFEAETEISREEFGLTWNAALEAGGFLVSDKVRITLDVSFTKDEE</sequence>
<accession>A0A1B7LYU4</accession>
<evidence type="ECO:0000313" key="3">
    <source>
        <dbReference type="EMBL" id="OAV60579.1"/>
    </source>
</evidence>
<dbReference type="OrthoDB" id="9811006at2"/>
<dbReference type="Gene3D" id="2.40.128.110">
    <property type="entry name" value="Lipid/polyisoprenoid-binding, YceI-like"/>
    <property type="match status" value="1"/>
</dbReference>
<gene>
    <name evidence="3" type="ORF">A6F49_11550</name>
</gene>
<dbReference type="InterPro" id="IPR007372">
    <property type="entry name" value="Lipid/polyisoprenoid-bd_YceI"/>
</dbReference>
<evidence type="ECO:0000313" key="4">
    <source>
        <dbReference type="Proteomes" id="UP000078292"/>
    </source>
</evidence>
<name>A0A1B7LYU4_9MICC</name>
<feature type="domain" description="Lipid/polyisoprenoid-binding YceI-like" evidence="2">
    <location>
        <begin position="8"/>
        <end position="176"/>
    </location>
</feature>
<organism evidence="3 4">
    <name type="scientific">Enteractinococcus helveticum</name>
    <dbReference type="NCBI Taxonomy" id="1837282"/>
    <lineage>
        <taxon>Bacteria</taxon>
        <taxon>Bacillati</taxon>
        <taxon>Actinomycetota</taxon>
        <taxon>Actinomycetes</taxon>
        <taxon>Micrococcales</taxon>
        <taxon>Micrococcaceae</taxon>
    </lineage>
</organism>